<keyword evidence="2" id="KW-1133">Transmembrane helix</keyword>
<dbReference type="PROSITE" id="PS50086">
    <property type="entry name" value="TBC_RABGAP"/>
    <property type="match status" value="1"/>
</dbReference>
<dbReference type="InterPro" id="IPR009003">
    <property type="entry name" value="Peptidase_S1_PA"/>
</dbReference>
<feature type="transmembrane region" description="Helical" evidence="2">
    <location>
        <begin position="1103"/>
        <end position="1130"/>
    </location>
</feature>
<feature type="region of interest" description="Disordered" evidence="1">
    <location>
        <begin position="58"/>
        <end position="77"/>
    </location>
</feature>
<gene>
    <name evidence="4" type="primary">TBC1D30</name>
    <name evidence="4" type="ORF">T11_7659</name>
</gene>
<dbReference type="Gene3D" id="1.10.472.80">
    <property type="entry name" value="Ypt/Rab-GAP domain of gyp1p, domain 3"/>
    <property type="match status" value="1"/>
</dbReference>
<evidence type="ECO:0000259" key="3">
    <source>
        <dbReference type="PROSITE" id="PS50086"/>
    </source>
</evidence>
<feature type="transmembrane region" description="Helical" evidence="2">
    <location>
        <begin position="937"/>
        <end position="955"/>
    </location>
</feature>
<dbReference type="SUPFAM" id="SSF50494">
    <property type="entry name" value="Trypsin-like serine proteases"/>
    <property type="match status" value="3"/>
</dbReference>
<feature type="region of interest" description="Disordered" evidence="1">
    <location>
        <begin position="1"/>
        <end position="21"/>
    </location>
</feature>
<proteinExistence type="predicted"/>
<protein>
    <submittedName>
        <fullName evidence="4">TBC1 domain family member 30</fullName>
    </submittedName>
</protein>
<feature type="domain" description="Rab-GAP TBC" evidence="3">
    <location>
        <begin position="182"/>
        <end position="383"/>
    </location>
</feature>
<dbReference type="Proteomes" id="UP000055024">
    <property type="component" value="Unassembled WGS sequence"/>
</dbReference>
<evidence type="ECO:0000256" key="1">
    <source>
        <dbReference type="SAM" id="MobiDB-lite"/>
    </source>
</evidence>
<dbReference type="InterPro" id="IPR043504">
    <property type="entry name" value="Peptidase_S1_PA_chymotrypsin"/>
</dbReference>
<feature type="region of interest" description="Disordered" evidence="1">
    <location>
        <begin position="583"/>
        <end position="603"/>
    </location>
</feature>
<evidence type="ECO:0000313" key="4">
    <source>
        <dbReference type="EMBL" id="KRZ04872.1"/>
    </source>
</evidence>
<evidence type="ECO:0000313" key="5">
    <source>
        <dbReference type="Proteomes" id="UP000055024"/>
    </source>
</evidence>
<evidence type="ECO:0000256" key="2">
    <source>
        <dbReference type="SAM" id="Phobius"/>
    </source>
</evidence>
<dbReference type="SUPFAM" id="SSF47923">
    <property type="entry name" value="Ypt/Rab-GAP domain of gyp1p"/>
    <property type="match status" value="2"/>
</dbReference>
<dbReference type="SMART" id="SM00164">
    <property type="entry name" value="TBC"/>
    <property type="match status" value="1"/>
</dbReference>
<dbReference type="InterPro" id="IPR057569">
    <property type="entry name" value="C2_nem"/>
</dbReference>
<keyword evidence="5" id="KW-1185">Reference proteome</keyword>
<keyword evidence="2" id="KW-0812">Transmembrane</keyword>
<dbReference type="GO" id="GO:0005783">
    <property type="term" value="C:endoplasmic reticulum"/>
    <property type="evidence" value="ECO:0007669"/>
    <property type="project" value="TreeGrafter"/>
</dbReference>
<dbReference type="Gene3D" id="1.10.8.270">
    <property type="entry name" value="putative rabgap domain of human tbc1 domain family member 14 like domains"/>
    <property type="match status" value="1"/>
</dbReference>
<dbReference type="Gene3D" id="2.40.10.10">
    <property type="entry name" value="Trypsin-like serine proteases"/>
    <property type="match status" value="3"/>
</dbReference>
<keyword evidence="2" id="KW-0472">Membrane</keyword>
<feature type="compositionally biased region" description="Polar residues" evidence="1">
    <location>
        <begin position="61"/>
        <end position="71"/>
    </location>
</feature>
<comment type="caution">
    <text evidence="4">The sequence shown here is derived from an EMBL/GenBank/DDBJ whole genome shotgun (WGS) entry which is preliminary data.</text>
</comment>
<dbReference type="InterPro" id="IPR000195">
    <property type="entry name" value="Rab-GAP-TBC_dom"/>
</dbReference>
<name>A0A0V1H2L0_9BILA</name>
<dbReference type="Pfam" id="PF25330">
    <property type="entry name" value="C2_nem"/>
    <property type="match status" value="1"/>
</dbReference>
<feature type="compositionally biased region" description="Basic residues" evidence="1">
    <location>
        <begin position="585"/>
        <end position="594"/>
    </location>
</feature>
<dbReference type="Pfam" id="PF00566">
    <property type="entry name" value="RabGAP-TBC"/>
    <property type="match status" value="1"/>
</dbReference>
<dbReference type="STRING" id="268475.A0A0V1H2L0"/>
<dbReference type="OrthoDB" id="289721at2759"/>
<sequence length="2031" mass="230216">MANEDFEPSSFTEEHGGQFPLPVQVQLKQSRRRESLEELLQQLYNPCVTIGRRGSTLVDESGSTTDASDFSFSLPRPIQPGTRLTEQSLNEQKKSELIAITVQLRHEIHLASQSLIRALKRRNQQMSKLHSLCNLLSAVLQAYSSKRSEDTKLKFTVEPMKSECGFQQWLEAMRAVARLPGGIPHDFRRKMWLNLAENYLKTVGIDWNEVRLRTFSEKLNPDDNELNMQIVKDLHRTGWTGLNTDRERILLKRVLLAYARYNKTIGYCQGFNVIAALIMEVMENKEEHALKVMIMLIEHVFPNDYFDQTLRALSVDMIVLNDLLSVRLPKLYSHLESLQKHSDSEYEPPLINVFSMQWFLTIFATVFPKYLVFRIWDSLMLEGSEILLRVALATFAKISRQTLNATSADAFYELMSHLSRKLQTMGKTQCENLIQLVYSMADFPFPGLHELRDRHLWNIQPFSSGFGIFRHQVISILKSENDPIGCSAAVEDDFANKRSLSLFAKKSMLDKQNLNALKKKYDQMKQRQKQAKLLLESGLLNSPVTSTTTVNPVQSAVFNHFIPTNSLSQSVSVAPCIVQPASQQLKRRSPRRGSHLSTTFSQLGLGGESRNSDDLATVCTTDHDWMLSISKGPAELFMFHTVRRFQRCHSFPGIYEQEQDSVSVVSKPGLLARSYSCCQLGRNNNYYSTDADLKYFIDDNSLLNKNCKRPETLSLEHRCSSTTTEAVICNNTNITSDDYSDISDGNISIKSNNNLDLLYAVPVQQQQQLQLLPPPPQQQQQQQHASSVRQFRRVMCNSTTTTTTTRRNSSEMLEKSKAIINSCANAKRSPTVTMVDLSHSKQKSKILLNGRRYADGVAVVDSKRKYFFIMVGHHCFPKVNKSVETFCAMLKSIDHQISQQMKMVKCRLLRPPVKRSQQPWCIVCLSHTYKIMKSAGILLWLIYITSQLVSTFSWLKIRAVWLDLDEACYLPVCHKAMFEISLMTNDVRRSVNWPLDHNEANLLDTDLPLPANFDELEANVSVRIIGTDPVYGFQRVCDSVEHTSTNLTPGEGRGAVLNGRCFNTTLIFISNAELSCNATVIANDNSSGQNFGSSFSLLSASSFAHIVLPVLLVAVAFVTFAITVLGFLALTGRRQDAIQSVAERKSSRPQSRSSVSSCWPACVSDCSLIEQRPLWALWLYSIISLVLKQSQGVDCGIGWHREGILGYTVLIFGVNEGKVYKDCLGTLLETRQNCNSTNLVLTSRTCLEKESISETLVIPTKSYTPALPNVGIRIRQIITTNESIISHSIFTPVNFALLKLHTSIRLGNRHFAVCLPSMRLRISSHMHCSAPKLLNTASSSYGPPLKVEILRSSYCWARLRHIKFFSYKFICGLLKVHSASTGDDIQKKNLLFEGLPLLCKIGNKYFQFGIFDWVKIFKREMDIPPITIFSAIYGMLNVIETYRSQNYNEIFKIKSILRPLWTLWLYSVINLILKQSQGVDCGIGWHREGIHGYTVLIVGFNEGKVYKDCLGTLLETSQNCNSTNLVLTSRTCLEKESISKTVVIPTKSYTPAPPIVGIRIRQILTANESIISRSTYTPVNFALLKLYTPIRLGSSRFAVCLPSMRLRISSHMHCSAPKLLNTASSSYGQTLKVEILRSSYCSRRLRHIKFFSYKFICGLLKVHSASTGDDIQKKKLLFEGLPLLCKIGRKYFQFGIFDWVKIFKREMDIPPITIFSAIYGMLNVIETYRSQNYNESFLNHMIVQNTFMGIMALFYNQFGFEAGVECGIGWHTEGILGYTVLIFGVNEGKVYKDCLGTLLETRQNCNSTNLVLTSRTCLEKENISETLVIPTKSYNPALPNVGIRIRQIITTNESIISHSIFTPVNFALLKLHTPIRLGSSRFAVCLPSMRLRISSHMHCSAPKLLNTASSSYGPPLKVEILRSSYCWARLRHIKFFSYKFICGLLKVHSASTGDDIQKKNLLFEGLPLLCKIGNKYFQFGIFDWVKIFKREMDIPPITIFSAIYGMLNVIETYRSQNYNESFSNHMIIQNF</sequence>
<reference evidence="4 5" key="1">
    <citation type="submission" date="2015-01" db="EMBL/GenBank/DDBJ databases">
        <title>Evolution of Trichinella species and genotypes.</title>
        <authorList>
            <person name="Korhonen P.K."/>
            <person name="Edoardo P."/>
            <person name="Giuseppe L.R."/>
            <person name="Gasser R.B."/>
        </authorList>
    </citation>
    <scope>NUCLEOTIDE SEQUENCE [LARGE SCALE GENOMIC DNA]</scope>
    <source>
        <strain evidence="4">ISS1029</strain>
    </source>
</reference>
<dbReference type="InterPro" id="IPR035969">
    <property type="entry name" value="Rab-GAP_TBC_sf"/>
</dbReference>
<dbReference type="EMBL" id="JYDP01000152">
    <property type="protein sequence ID" value="KRZ04872.1"/>
    <property type="molecule type" value="Genomic_DNA"/>
</dbReference>
<organism evidence="4 5">
    <name type="scientific">Trichinella zimbabwensis</name>
    <dbReference type="NCBI Taxonomy" id="268475"/>
    <lineage>
        <taxon>Eukaryota</taxon>
        <taxon>Metazoa</taxon>
        <taxon>Ecdysozoa</taxon>
        <taxon>Nematoda</taxon>
        <taxon>Enoplea</taxon>
        <taxon>Dorylaimia</taxon>
        <taxon>Trichinellida</taxon>
        <taxon>Trichinellidae</taxon>
        <taxon>Trichinella</taxon>
    </lineage>
</organism>
<dbReference type="PANTHER" id="PTHR13399:SF2">
    <property type="entry name" value="TRANSLOCON-ASSOCIATED PROTEIN SUBUNIT GAMMA"/>
    <property type="match status" value="1"/>
</dbReference>
<dbReference type="PANTHER" id="PTHR13399">
    <property type="entry name" value="TRANSLOCON-ASSOCIATED PROTEIN TRAP , GAMMA SUBUNIT"/>
    <property type="match status" value="1"/>
</dbReference>
<accession>A0A0V1H2L0</accession>